<dbReference type="OrthoDB" id="981600at2"/>
<dbReference type="SUPFAM" id="SSF55486">
    <property type="entry name" value="Metalloproteases ('zincins'), catalytic domain"/>
    <property type="match status" value="1"/>
</dbReference>
<evidence type="ECO:0000256" key="2">
    <source>
        <dbReference type="ARBA" id="ARBA00022670"/>
    </source>
</evidence>
<keyword evidence="3" id="KW-0479">Metal-binding</keyword>
<sequence>MKGPRVGKFLVLLVIVPLLISCSVKDKTFPKATVGIQPYEPFNRSQADTIAAVIAKVYGFKVHVLKALPIPAQTFVNEKSPRYRADKILRIQDEQRPDSLDFILGVTSYDISTTKRDDDGNIKKPVTKYSDWGIMGLGYRPGQSCVVSTFRIKGDEKKFRERLKKICIHEIGHNLGLDHCKTEGCVMADAAETIATIDHVKATLCAACRRRLRD</sequence>
<dbReference type="RefSeq" id="WP_073142885.1">
    <property type="nucleotide sequence ID" value="NZ_FQWQ01000006.1"/>
</dbReference>
<evidence type="ECO:0000256" key="4">
    <source>
        <dbReference type="ARBA" id="ARBA00022801"/>
    </source>
</evidence>
<dbReference type="PANTHER" id="PTHR15910:SF1">
    <property type="entry name" value="ARCHAEMETZINCIN-2"/>
    <property type="match status" value="1"/>
</dbReference>
<keyword evidence="4" id="KW-0378">Hydrolase</keyword>
<dbReference type="Pfam" id="PF07998">
    <property type="entry name" value="Peptidase_M54"/>
    <property type="match status" value="1"/>
</dbReference>
<name>A0A1M5XF66_9BACT</name>
<reference evidence="7 8" key="1">
    <citation type="submission" date="2016-11" db="EMBL/GenBank/DDBJ databases">
        <authorList>
            <person name="Jaros S."/>
            <person name="Januszkiewicz K."/>
            <person name="Wedrychowicz H."/>
        </authorList>
    </citation>
    <scope>NUCLEOTIDE SEQUENCE [LARGE SCALE GENOMIC DNA]</scope>
    <source>
        <strain evidence="7 8">DSM 24574</strain>
    </source>
</reference>
<accession>A0A1M5XF66</accession>
<dbReference type="InterPro" id="IPR012962">
    <property type="entry name" value="Pept_M54_archaemetzincn"/>
</dbReference>
<keyword evidence="5" id="KW-0862">Zinc</keyword>
<dbReference type="Proteomes" id="UP000184212">
    <property type="component" value="Unassembled WGS sequence"/>
</dbReference>
<dbReference type="PANTHER" id="PTHR15910">
    <property type="entry name" value="ARCHAEMETZINCIN"/>
    <property type="match status" value="1"/>
</dbReference>
<dbReference type="InterPro" id="IPR024079">
    <property type="entry name" value="MetalloPept_cat_dom_sf"/>
</dbReference>
<proteinExistence type="predicted"/>
<comment type="cofactor">
    <cofactor evidence="1">
        <name>Zn(2+)</name>
        <dbReference type="ChEBI" id="CHEBI:29105"/>
    </cofactor>
</comment>
<protein>
    <submittedName>
        <fullName evidence="7">Archaemetzincin</fullName>
    </submittedName>
</protein>
<organism evidence="7 8">
    <name type="scientific">Chryseolinea serpens</name>
    <dbReference type="NCBI Taxonomy" id="947013"/>
    <lineage>
        <taxon>Bacteria</taxon>
        <taxon>Pseudomonadati</taxon>
        <taxon>Bacteroidota</taxon>
        <taxon>Cytophagia</taxon>
        <taxon>Cytophagales</taxon>
        <taxon>Fulvivirgaceae</taxon>
        <taxon>Chryseolinea</taxon>
    </lineage>
</organism>
<evidence type="ECO:0000256" key="6">
    <source>
        <dbReference type="ARBA" id="ARBA00023049"/>
    </source>
</evidence>
<dbReference type="Gene3D" id="3.40.390.10">
    <property type="entry name" value="Collagenase (Catalytic Domain)"/>
    <property type="match status" value="1"/>
</dbReference>
<dbReference type="AlphaFoldDB" id="A0A1M5XF66"/>
<evidence type="ECO:0000313" key="7">
    <source>
        <dbReference type="EMBL" id="SHH98460.1"/>
    </source>
</evidence>
<dbReference type="CDD" id="cd11375">
    <property type="entry name" value="Peptidase_M54"/>
    <property type="match status" value="1"/>
</dbReference>
<dbReference type="PROSITE" id="PS51257">
    <property type="entry name" value="PROKAR_LIPOPROTEIN"/>
    <property type="match status" value="1"/>
</dbReference>
<gene>
    <name evidence="7" type="ORF">SAMN04488109_6481</name>
</gene>
<evidence type="ECO:0000256" key="1">
    <source>
        <dbReference type="ARBA" id="ARBA00001947"/>
    </source>
</evidence>
<dbReference type="GO" id="GO:0006508">
    <property type="term" value="P:proteolysis"/>
    <property type="evidence" value="ECO:0007669"/>
    <property type="project" value="UniProtKB-KW"/>
</dbReference>
<dbReference type="EMBL" id="FQWQ01000006">
    <property type="protein sequence ID" value="SHH98460.1"/>
    <property type="molecule type" value="Genomic_DNA"/>
</dbReference>
<evidence type="ECO:0000256" key="5">
    <source>
        <dbReference type="ARBA" id="ARBA00022833"/>
    </source>
</evidence>
<dbReference type="GO" id="GO:0008237">
    <property type="term" value="F:metallopeptidase activity"/>
    <property type="evidence" value="ECO:0007669"/>
    <property type="project" value="UniProtKB-KW"/>
</dbReference>
<evidence type="ECO:0000256" key="3">
    <source>
        <dbReference type="ARBA" id="ARBA00022723"/>
    </source>
</evidence>
<evidence type="ECO:0000313" key="8">
    <source>
        <dbReference type="Proteomes" id="UP000184212"/>
    </source>
</evidence>
<keyword evidence="8" id="KW-1185">Reference proteome</keyword>
<keyword evidence="2" id="KW-0645">Protease</keyword>
<dbReference type="GO" id="GO:0046872">
    <property type="term" value="F:metal ion binding"/>
    <property type="evidence" value="ECO:0007669"/>
    <property type="project" value="UniProtKB-KW"/>
</dbReference>
<keyword evidence="6" id="KW-0482">Metalloprotease</keyword>